<name>A0AAV4CL25_9GAST</name>
<dbReference type="EMBL" id="BLXT01006448">
    <property type="protein sequence ID" value="GFO31828.1"/>
    <property type="molecule type" value="Genomic_DNA"/>
</dbReference>
<dbReference type="AlphaFoldDB" id="A0AAV4CL25"/>
<protein>
    <submittedName>
        <fullName evidence="4">Thiopurine s-methyltransferase</fullName>
    </submittedName>
</protein>
<dbReference type="PANTHER" id="PTHR10259:SF11">
    <property type="entry name" value="THIOPURINE S-METHYLTRANSFERASE"/>
    <property type="match status" value="1"/>
</dbReference>
<proteinExistence type="predicted"/>
<dbReference type="InterPro" id="IPR029063">
    <property type="entry name" value="SAM-dependent_MTases_sf"/>
</dbReference>
<comment type="caution">
    <text evidence="4">The sequence shown here is derived from an EMBL/GenBank/DDBJ whole genome shotgun (WGS) entry which is preliminary data.</text>
</comment>
<reference evidence="4 5" key="1">
    <citation type="journal article" date="2021" name="Elife">
        <title>Chloroplast acquisition without the gene transfer in kleptoplastic sea slugs, Plakobranchus ocellatus.</title>
        <authorList>
            <person name="Maeda T."/>
            <person name="Takahashi S."/>
            <person name="Yoshida T."/>
            <person name="Shimamura S."/>
            <person name="Takaki Y."/>
            <person name="Nagai Y."/>
            <person name="Toyoda A."/>
            <person name="Suzuki Y."/>
            <person name="Arimoto A."/>
            <person name="Ishii H."/>
            <person name="Satoh N."/>
            <person name="Nishiyama T."/>
            <person name="Hasebe M."/>
            <person name="Maruyama T."/>
            <person name="Minagawa J."/>
            <person name="Obokata J."/>
            <person name="Shigenobu S."/>
        </authorList>
    </citation>
    <scope>NUCLEOTIDE SEQUENCE [LARGE SCALE GENOMIC DNA]</scope>
</reference>
<keyword evidence="3" id="KW-0949">S-adenosyl-L-methionine</keyword>
<dbReference type="Gene3D" id="3.40.50.150">
    <property type="entry name" value="Vaccinia Virus protein VP39"/>
    <property type="match status" value="1"/>
</dbReference>
<dbReference type="PANTHER" id="PTHR10259">
    <property type="entry name" value="THIOPURINE S-METHYLTRANSFERASE"/>
    <property type="match status" value="1"/>
</dbReference>
<dbReference type="Proteomes" id="UP000735302">
    <property type="component" value="Unassembled WGS sequence"/>
</dbReference>
<sequence>MLIKHLDKLNPDRKLRKILIPLCGKTLDMKWLAEQGLVTVGVEGVQQALDEFFSEAGLDKSETSITGLGSYGKLFQSKDGMIKLYCGDMLQFSSSFEGTFDAIWDRGSLVALDRSDVPRYAQILKDLLNVGGRLLVEVMGYDLDSMSGQ</sequence>
<evidence type="ECO:0000256" key="3">
    <source>
        <dbReference type="ARBA" id="ARBA00022691"/>
    </source>
</evidence>
<keyword evidence="5" id="KW-1185">Reference proteome</keyword>
<dbReference type="InterPro" id="IPR008854">
    <property type="entry name" value="TPMT"/>
</dbReference>
<dbReference type="GO" id="GO:0032259">
    <property type="term" value="P:methylation"/>
    <property type="evidence" value="ECO:0007669"/>
    <property type="project" value="UniProtKB-KW"/>
</dbReference>
<evidence type="ECO:0000256" key="2">
    <source>
        <dbReference type="ARBA" id="ARBA00022679"/>
    </source>
</evidence>
<dbReference type="SUPFAM" id="SSF53335">
    <property type="entry name" value="S-adenosyl-L-methionine-dependent methyltransferases"/>
    <property type="match status" value="1"/>
</dbReference>
<keyword evidence="1" id="KW-0489">Methyltransferase</keyword>
<dbReference type="Pfam" id="PF05724">
    <property type="entry name" value="TPMT"/>
    <property type="match status" value="1"/>
</dbReference>
<organism evidence="4 5">
    <name type="scientific">Plakobranchus ocellatus</name>
    <dbReference type="NCBI Taxonomy" id="259542"/>
    <lineage>
        <taxon>Eukaryota</taxon>
        <taxon>Metazoa</taxon>
        <taxon>Spiralia</taxon>
        <taxon>Lophotrochozoa</taxon>
        <taxon>Mollusca</taxon>
        <taxon>Gastropoda</taxon>
        <taxon>Heterobranchia</taxon>
        <taxon>Euthyneura</taxon>
        <taxon>Panpulmonata</taxon>
        <taxon>Sacoglossa</taxon>
        <taxon>Placobranchoidea</taxon>
        <taxon>Plakobranchidae</taxon>
        <taxon>Plakobranchus</taxon>
    </lineage>
</organism>
<evidence type="ECO:0000256" key="1">
    <source>
        <dbReference type="ARBA" id="ARBA00022603"/>
    </source>
</evidence>
<evidence type="ECO:0000313" key="4">
    <source>
        <dbReference type="EMBL" id="GFO31828.1"/>
    </source>
</evidence>
<gene>
    <name evidence="4" type="ORF">PoB_005833300</name>
</gene>
<dbReference type="GO" id="GO:0008119">
    <property type="term" value="F:thiopurine S-methyltransferase activity"/>
    <property type="evidence" value="ECO:0007669"/>
    <property type="project" value="TreeGrafter"/>
</dbReference>
<evidence type="ECO:0000313" key="5">
    <source>
        <dbReference type="Proteomes" id="UP000735302"/>
    </source>
</evidence>
<dbReference type="PROSITE" id="PS51585">
    <property type="entry name" value="SAM_MT_TPMT"/>
    <property type="match status" value="1"/>
</dbReference>
<accession>A0AAV4CL25</accession>
<keyword evidence="2" id="KW-0808">Transferase</keyword>